<sequence>MSEAYRIIGTARFGGILVVSDHASNRVPDDIDLGIDPSLLDQHIAVDIGVGAIGERMAARPGIAAFQANASRLVCDVNREPHAPAVIPIASDGHAIPGNALDHVGHQARLERFHAPYHAALADLLDSAPPALILSLHSFTPHLATSDRPRPWQVGVLYNQDDRAARIAIPLLEAEGLIVGDQQPYSGKVLNYTMNRHAEADGRPYLGIEIRQDQIGDAAGQAKWAERLAAICNEVALKLGE</sequence>
<dbReference type="Pfam" id="PF05013">
    <property type="entry name" value="FGase"/>
    <property type="match status" value="1"/>
</dbReference>
<accession>A0ABV6PE27</accession>
<dbReference type="InterPro" id="IPR007709">
    <property type="entry name" value="N-FG_amidohydro"/>
</dbReference>
<evidence type="ECO:0000313" key="1">
    <source>
        <dbReference type="EMBL" id="MFC0588085.1"/>
    </source>
</evidence>
<dbReference type="RefSeq" id="WP_379479595.1">
    <property type="nucleotide sequence ID" value="NZ_JBHLTL010000001.1"/>
</dbReference>
<dbReference type="Proteomes" id="UP001589943">
    <property type="component" value="Unassembled WGS sequence"/>
</dbReference>
<evidence type="ECO:0000313" key="2">
    <source>
        <dbReference type="Proteomes" id="UP001589943"/>
    </source>
</evidence>
<reference evidence="1 2" key="1">
    <citation type="submission" date="2024-09" db="EMBL/GenBank/DDBJ databases">
        <authorList>
            <person name="Sun Q."/>
            <person name="Mori K."/>
        </authorList>
    </citation>
    <scope>NUCLEOTIDE SEQUENCE [LARGE SCALE GENOMIC DNA]</scope>
    <source>
        <strain evidence="1 2">NCAIM B.02537</strain>
    </source>
</reference>
<gene>
    <name evidence="1" type="ORF">ACFFF7_01525</name>
</gene>
<dbReference type="SUPFAM" id="SSF53187">
    <property type="entry name" value="Zn-dependent exopeptidases"/>
    <property type="match status" value="1"/>
</dbReference>
<organism evidence="1 2">
    <name type="scientific">Novosphingobium aquiterrae</name>
    <dbReference type="NCBI Taxonomy" id="624388"/>
    <lineage>
        <taxon>Bacteria</taxon>
        <taxon>Pseudomonadati</taxon>
        <taxon>Pseudomonadota</taxon>
        <taxon>Alphaproteobacteria</taxon>
        <taxon>Sphingomonadales</taxon>
        <taxon>Sphingomonadaceae</taxon>
        <taxon>Novosphingobium</taxon>
    </lineage>
</organism>
<proteinExistence type="predicted"/>
<protein>
    <submittedName>
        <fullName evidence="1">N-formylglutamate amidohydrolase</fullName>
    </submittedName>
</protein>
<dbReference type="PIRSF" id="PIRSF029730">
    <property type="entry name" value="UCP029730"/>
    <property type="match status" value="1"/>
</dbReference>
<dbReference type="EMBL" id="JBHLTL010000001">
    <property type="protein sequence ID" value="MFC0588085.1"/>
    <property type="molecule type" value="Genomic_DNA"/>
</dbReference>
<dbReference type="Gene3D" id="3.40.630.40">
    <property type="entry name" value="Zn-dependent exopeptidases"/>
    <property type="match status" value="1"/>
</dbReference>
<keyword evidence="2" id="KW-1185">Reference proteome</keyword>
<dbReference type="InterPro" id="IPR011227">
    <property type="entry name" value="UCP029730"/>
</dbReference>
<name>A0ABV6PE27_9SPHN</name>
<comment type="caution">
    <text evidence="1">The sequence shown here is derived from an EMBL/GenBank/DDBJ whole genome shotgun (WGS) entry which is preliminary data.</text>
</comment>